<comment type="caution">
    <text evidence="2">The sequence shown here is derived from an EMBL/GenBank/DDBJ whole genome shotgun (WGS) entry which is preliminary data.</text>
</comment>
<reference evidence="2 3" key="1">
    <citation type="journal article" date="2019" name="Environ. Microbiol.">
        <title>An active ?-lactamase is a part of an orchestrated cell wall stress resistance network of Bacillus subtilis and related rhizosphere species.</title>
        <authorList>
            <person name="Bucher T."/>
            <person name="Keren-Paz A."/>
            <person name="Hausser J."/>
            <person name="Olender T."/>
            <person name="Cytryn E."/>
            <person name="Kolodkin-Gal I."/>
        </authorList>
    </citation>
    <scope>NUCLEOTIDE SEQUENCE [LARGE SCALE GENOMIC DNA]</scope>
    <source>
        <strain evidence="2 3">I32</strain>
    </source>
</reference>
<feature type="non-terminal residue" evidence="2">
    <location>
        <position position="1"/>
    </location>
</feature>
<evidence type="ECO:0000259" key="1">
    <source>
        <dbReference type="Pfam" id="PF10502"/>
    </source>
</evidence>
<sequence>SKDSRSIGTISMDQVIGKANMLYWPLEDARIVK</sequence>
<dbReference type="AlphaFoldDB" id="A0A9X9F5K7"/>
<dbReference type="SUPFAM" id="SSF51306">
    <property type="entry name" value="LexA/Signal peptidase"/>
    <property type="match status" value="1"/>
</dbReference>
<proteinExistence type="predicted"/>
<feature type="domain" description="Peptidase S26" evidence="1">
    <location>
        <begin position="1"/>
        <end position="24"/>
    </location>
</feature>
<evidence type="ECO:0000313" key="3">
    <source>
        <dbReference type="Proteomes" id="UP000308444"/>
    </source>
</evidence>
<dbReference type="Pfam" id="PF10502">
    <property type="entry name" value="Peptidase_S26"/>
    <property type="match status" value="1"/>
</dbReference>
<gene>
    <name evidence="2" type="ORF">FC695_17200</name>
</gene>
<dbReference type="EMBL" id="SZOH01001130">
    <property type="protein sequence ID" value="TKJ02211.1"/>
    <property type="molecule type" value="Genomic_DNA"/>
</dbReference>
<evidence type="ECO:0000313" key="2">
    <source>
        <dbReference type="EMBL" id="TKJ02211.1"/>
    </source>
</evidence>
<dbReference type="Gene3D" id="2.10.109.10">
    <property type="entry name" value="Umud Fragment, subunit A"/>
    <property type="match status" value="1"/>
</dbReference>
<dbReference type="GO" id="GO:0004252">
    <property type="term" value="F:serine-type endopeptidase activity"/>
    <property type="evidence" value="ECO:0007669"/>
    <property type="project" value="InterPro"/>
</dbReference>
<dbReference type="Proteomes" id="UP000308444">
    <property type="component" value="Unassembled WGS sequence"/>
</dbReference>
<protein>
    <submittedName>
        <fullName evidence="2">Signal peptidase I</fullName>
    </submittedName>
</protein>
<dbReference type="InterPro" id="IPR036286">
    <property type="entry name" value="LexA/Signal_pep-like_sf"/>
</dbReference>
<dbReference type="InterPro" id="IPR019533">
    <property type="entry name" value="Peptidase_S26"/>
</dbReference>
<dbReference type="GO" id="GO:0006465">
    <property type="term" value="P:signal peptide processing"/>
    <property type="evidence" value="ECO:0007669"/>
    <property type="project" value="InterPro"/>
</dbReference>
<name>A0A9X9F5K7_BACCE</name>
<accession>A0A9X9F5K7</accession>
<organism evidence="2 3">
    <name type="scientific">Bacillus cereus</name>
    <dbReference type="NCBI Taxonomy" id="1396"/>
    <lineage>
        <taxon>Bacteria</taxon>
        <taxon>Bacillati</taxon>
        <taxon>Bacillota</taxon>
        <taxon>Bacilli</taxon>
        <taxon>Bacillales</taxon>
        <taxon>Bacillaceae</taxon>
        <taxon>Bacillus</taxon>
        <taxon>Bacillus cereus group</taxon>
    </lineage>
</organism>